<gene>
    <name evidence="1" type="ORF">Q9313_27585</name>
</gene>
<geneLocation type="plasmid" evidence="1 2">
    <name>unnamed5</name>
</geneLocation>
<dbReference type="RefSeq" id="WP_306041450.1">
    <property type="nucleotide sequence ID" value="NZ_CP132307.1"/>
</dbReference>
<reference evidence="1 2" key="1">
    <citation type="submission" date="2023-08" db="EMBL/GenBank/DDBJ databases">
        <title>Pathogen: clinical or host-associated sample.</title>
        <authorList>
            <person name="Hergert J."/>
            <person name="Casey R."/>
            <person name="Wagner J."/>
            <person name="Young E.L."/>
            <person name="Oakeson K.F."/>
        </authorList>
    </citation>
    <scope>NUCLEOTIDE SEQUENCE [LARGE SCALE GENOMIC DNA]</scope>
    <source>
        <strain evidence="1 2">1760953</strain>
        <plasmid evidence="1 2">unnamed5</plasmid>
    </source>
</reference>
<dbReference type="EMBL" id="CP132307">
    <property type="protein sequence ID" value="WLS01144.1"/>
    <property type="molecule type" value="Genomic_DNA"/>
</dbReference>
<protein>
    <submittedName>
        <fullName evidence="1">Uncharacterized protein</fullName>
    </submittedName>
</protein>
<evidence type="ECO:0000313" key="1">
    <source>
        <dbReference type="EMBL" id="WLS01144.1"/>
    </source>
</evidence>
<proteinExistence type="predicted"/>
<name>A0AA50CTW0_9HYPH</name>
<dbReference type="AlphaFoldDB" id="A0AA50CTW0"/>
<keyword evidence="1" id="KW-0614">Plasmid</keyword>
<accession>A0AA50CTW0</accession>
<keyword evidence="2" id="KW-1185">Reference proteome</keyword>
<organism evidence="1 2">
    <name type="scientific">Shinella sumterensis</name>
    <dbReference type="NCBI Taxonomy" id="1967501"/>
    <lineage>
        <taxon>Bacteria</taxon>
        <taxon>Pseudomonadati</taxon>
        <taxon>Pseudomonadota</taxon>
        <taxon>Alphaproteobacteria</taxon>
        <taxon>Hyphomicrobiales</taxon>
        <taxon>Rhizobiaceae</taxon>
        <taxon>Shinella</taxon>
    </lineage>
</organism>
<dbReference type="Proteomes" id="UP001234585">
    <property type="component" value="Plasmid unnamed5"/>
</dbReference>
<sequence length="265" mass="29763">MTMDSPSTDTLGMALVEKGFAPNLAVLDINNSLSVPHDFEMPAPWNLPSRMFQFPIEVCCPDNEQPRKLGLRHPLLADHPYVRHVEAALGFEIARDGAPNRYRYSSAPLARWWHAVDLVSAGKWRDLLATQEFTEPACIMNAVTYGCRYSRHDDKRVAGYITIAEAREIMREIGATEPGERSAVIRSFSAPRVCRPEKGAEHWPINTGLQSTEDAAWGMIFGIEDGWFRYDRSGFLQWSELGRERYAAGESATYTQASGQTAFAF</sequence>
<evidence type="ECO:0000313" key="2">
    <source>
        <dbReference type="Proteomes" id="UP001234585"/>
    </source>
</evidence>